<sequence length="108" mass="11932">MSSAQDPAEIPGADACANYLKALADPHRLQIIRALQQGAMSVSDIALLLELEIANASHHLRVLYHAQIVKTHKDGKFVYYEVNPAFLKSKAASSFDFGCCQFDLRNLE</sequence>
<dbReference type="CDD" id="cd00090">
    <property type="entry name" value="HTH_ARSR"/>
    <property type="match status" value="1"/>
</dbReference>
<dbReference type="Proteomes" id="UP000318878">
    <property type="component" value="Unassembled WGS sequence"/>
</dbReference>
<protein>
    <submittedName>
        <fullName evidence="5">Transcriptional repressor SdpR</fullName>
    </submittedName>
</protein>
<accession>A0A5C5V9L0</accession>
<dbReference type="AlphaFoldDB" id="A0A5C5V9L0"/>
<evidence type="ECO:0000256" key="1">
    <source>
        <dbReference type="ARBA" id="ARBA00023015"/>
    </source>
</evidence>
<dbReference type="InterPro" id="IPR011991">
    <property type="entry name" value="ArsR-like_HTH"/>
</dbReference>
<dbReference type="PANTHER" id="PTHR43132:SF6">
    <property type="entry name" value="HTH-TYPE TRANSCRIPTIONAL REPRESSOR CZRA"/>
    <property type="match status" value="1"/>
</dbReference>
<dbReference type="GO" id="GO:0003700">
    <property type="term" value="F:DNA-binding transcription factor activity"/>
    <property type="evidence" value="ECO:0007669"/>
    <property type="project" value="InterPro"/>
</dbReference>
<dbReference type="PANTHER" id="PTHR43132">
    <property type="entry name" value="ARSENICAL RESISTANCE OPERON REPRESSOR ARSR-RELATED"/>
    <property type="match status" value="1"/>
</dbReference>
<dbReference type="PROSITE" id="PS50987">
    <property type="entry name" value="HTH_ARSR_2"/>
    <property type="match status" value="1"/>
</dbReference>
<dbReference type="SUPFAM" id="SSF46785">
    <property type="entry name" value="Winged helix' DNA-binding domain"/>
    <property type="match status" value="1"/>
</dbReference>
<name>A0A5C5V9L0_9BACT</name>
<evidence type="ECO:0000256" key="3">
    <source>
        <dbReference type="ARBA" id="ARBA00023163"/>
    </source>
</evidence>
<evidence type="ECO:0000256" key="2">
    <source>
        <dbReference type="ARBA" id="ARBA00023125"/>
    </source>
</evidence>
<dbReference type="InterPro" id="IPR036390">
    <property type="entry name" value="WH_DNA-bd_sf"/>
</dbReference>
<dbReference type="NCBIfam" id="NF033788">
    <property type="entry name" value="HTH_metalloreg"/>
    <property type="match status" value="1"/>
</dbReference>
<organism evidence="5 6">
    <name type="scientific">Blastopirellula retiformator</name>
    <dbReference type="NCBI Taxonomy" id="2527970"/>
    <lineage>
        <taxon>Bacteria</taxon>
        <taxon>Pseudomonadati</taxon>
        <taxon>Planctomycetota</taxon>
        <taxon>Planctomycetia</taxon>
        <taxon>Pirellulales</taxon>
        <taxon>Pirellulaceae</taxon>
        <taxon>Blastopirellula</taxon>
    </lineage>
</organism>
<comment type="caution">
    <text evidence="5">The sequence shown here is derived from an EMBL/GenBank/DDBJ whole genome shotgun (WGS) entry which is preliminary data.</text>
</comment>
<feature type="domain" description="HTH arsR-type" evidence="4">
    <location>
        <begin position="8"/>
        <end position="102"/>
    </location>
</feature>
<dbReference type="Gene3D" id="1.10.10.10">
    <property type="entry name" value="Winged helix-like DNA-binding domain superfamily/Winged helix DNA-binding domain"/>
    <property type="match status" value="1"/>
</dbReference>
<evidence type="ECO:0000259" key="4">
    <source>
        <dbReference type="PROSITE" id="PS50987"/>
    </source>
</evidence>
<keyword evidence="2" id="KW-0238">DNA-binding</keyword>
<dbReference type="InterPro" id="IPR036388">
    <property type="entry name" value="WH-like_DNA-bd_sf"/>
</dbReference>
<gene>
    <name evidence="5" type="primary">sdpR_1</name>
    <name evidence="5" type="ORF">Enr8_19670</name>
</gene>
<dbReference type="RefSeq" id="WP_146430898.1">
    <property type="nucleotide sequence ID" value="NZ_SJPF01000002.1"/>
</dbReference>
<dbReference type="PRINTS" id="PR00778">
    <property type="entry name" value="HTHARSR"/>
</dbReference>
<reference evidence="5 6" key="1">
    <citation type="submission" date="2019-02" db="EMBL/GenBank/DDBJ databases">
        <title>Deep-cultivation of Planctomycetes and their phenomic and genomic characterization uncovers novel biology.</title>
        <authorList>
            <person name="Wiegand S."/>
            <person name="Jogler M."/>
            <person name="Boedeker C."/>
            <person name="Pinto D."/>
            <person name="Vollmers J."/>
            <person name="Rivas-Marin E."/>
            <person name="Kohn T."/>
            <person name="Peeters S.H."/>
            <person name="Heuer A."/>
            <person name="Rast P."/>
            <person name="Oberbeckmann S."/>
            <person name="Bunk B."/>
            <person name="Jeske O."/>
            <person name="Meyerdierks A."/>
            <person name="Storesund J.E."/>
            <person name="Kallscheuer N."/>
            <person name="Luecker S."/>
            <person name="Lage O.M."/>
            <person name="Pohl T."/>
            <person name="Merkel B.J."/>
            <person name="Hornburger P."/>
            <person name="Mueller R.-W."/>
            <person name="Bruemmer F."/>
            <person name="Labrenz M."/>
            <person name="Spormann A.M."/>
            <person name="Op Den Camp H."/>
            <person name="Overmann J."/>
            <person name="Amann R."/>
            <person name="Jetten M.S.M."/>
            <person name="Mascher T."/>
            <person name="Medema M.H."/>
            <person name="Devos D.P."/>
            <person name="Kaster A.-K."/>
            <person name="Ovreas L."/>
            <person name="Rohde M."/>
            <person name="Galperin M.Y."/>
            <person name="Jogler C."/>
        </authorList>
    </citation>
    <scope>NUCLEOTIDE SEQUENCE [LARGE SCALE GENOMIC DNA]</scope>
    <source>
        <strain evidence="5 6">Enr8</strain>
    </source>
</reference>
<evidence type="ECO:0000313" key="6">
    <source>
        <dbReference type="Proteomes" id="UP000318878"/>
    </source>
</evidence>
<keyword evidence="6" id="KW-1185">Reference proteome</keyword>
<keyword evidence="1" id="KW-0805">Transcription regulation</keyword>
<dbReference type="Pfam" id="PF12840">
    <property type="entry name" value="HTH_20"/>
    <property type="match status" value="1"/>
</dbReference>
<dbReference type="GO" id="GO:0003677">
    <property type="term" value="F:DNA binding"/>
    <property type="evidence" value="ECO:0007669"/>
    <property type="project" value="UniProtKB-KW"/>
</dbReference>
<dbReference type="InterPro" id="IPR051011">
    <property type="entry name" value="Metal_resp_trans_reg"/>
</dbReference>
<keyword evidence="3" id="KW-0804">Transcription</keyword>
<dbReference type="EMBL" id="SJPF01000002">
    <property type="protein sequence ID" value="TWT34557.1"/>
    <property type="molecule type" value="Genomic_DNA"/>
</dbReference>
<dbReference type="SMART" id="SM00418">
    <property type="entry name" value="HTH_ARSR"/>
    <property type="match status" value="1"/>
</dbReference>
<proteinExistence type="predicted"/>
<evidence type="ECO:0000313" key="5">
    <source>
        <dbReference type="EMBL" id="TWT34557.1"/>
    </source>
</evidence>
<dbReference type="InterPro" id="IPR001845">
    <property type="entry name" value="HTH_ArsR_DNA-bd_dom"/>
</dbReference>
<dbReference type="OrthoDB" id="9800150at2"/>